<feature type="transmembrane region" description="Helical" evidence="1">
    <location>
        <begin position="71"/>
        <end position="92"/>
    </location>
</feature>
<accession>A0A437S5R9</accession>
<evidence type="ECO:0000313" key="2">
    <source>
        <dbReference type="EMBL" id="RVU54373.1"/>
    </source>
</evidence>
<evidence type="ECO:0000313" key="3">
    <source>
        <dbReference type="Proteomes" id="UP000288812"/>
    </source>
</evidence>
<evidence type="ECO:0000256" key="1">
    <source>
        <dbReference type="SAM" id="Phobius"/>
    </source>
</evidence>
<sequence>MELTVEKRGLTNYQLKLIAIIAMTIDHCATAFIPYEHWLGIVMHFVGRITGPVMFYMAVEGYHRTSNLKRYIMRLGIFAVVSYFPFMLFRAYGNIGNINFFDLNVIYTICLGVMAIHVNKTVNNVLLKVGVISLLLALSSIGDWAVIGIVIMMGFDFYYGDFKNQSFYYLIIILMSSLINYLYIPFRIVYLGLDDFISNLPMYKSMLSEFGLFIPIILLKYYNGERGSSSPFSKWIFYIYYPLHLLVIGIISGLTLK</sequence>
<reference evidence="2 3" key="1">
    <citation type="submission" date="2018-11" db="EMBL/GenBank/DDBJ databases">
        <title>Genome sequencing and assembly of Anaerosphaera sp. nov., GS7-6-2.</title>
        <authorList>
            <person name="Rettenmaier R."/>
            <person name="Liebl W."/>
            <person name="Zverlov V."/>
        </authorList>
    </citation>
    <scope>NUCLEOTIDE SEQUENCE [LARGE SCALE GENOMIC DNA]</scope>
    <source>
        <strain evidence="2 3">GS7-6-2</strain>
    </source>
</reference>
<dbReference type="RefSeq" id="WP_127724905.1">
    <property type="nucleotide sequence ID" value="NZ_RLIH01000011.1"/>
</dbReference>
<name>A0A437S5R9_9FIRM</name>
<dbReference type="EMBL" id="RLIH01000011">
    <property type="protein sequence ID" value="RVU54373.1"/>
    <property type="molecule type" value="Genomic_DNA"/>
</dbReference>
<evidence type="ECO:0008006" key="4">
    <source>
        <dbReference type="Google" id="ProtNLM"/>
    </source>
</evidence>
<feature type="transmembrane region" description="Helical" evidence="1">
    <location>
        <begin position="17"/>
        <end position="35"/>
    </location>
</feature>
<organism evidence="2 3">
    <name type="scientific">Anaerosphaera multitolerans</name>
    <dbReference type="NCBI Taxonomy" id="2487351"/>
    <lineage>
        <taxon>Bacteria</taxon>
        <taxon>Bacillati</taxon>
        <taxon>Bacillota</taxon>
        <taxon>Tissierellia</taxon>
        <taxon>Tissierellales</taxon>
        <taxon>Peptoniphilaceae</taxon>
        <taxon>Anaerosphaera</taxon>
    </lineage>
</organism>
<feature type="transmembrane region" description="Helical" evidence="1">
    <location>
        <begin position="205"/>
        <end position="223"/>
    </location>
</feature>
<keyword evidence="1" id="KW-0812">Transmembrane</keyword>
<feature type="transmembrane region" description="Helical" evidence="1">
    <location>
        <begin position="98"/>
        <end position="118"/>
    </location>
</feature>
<dbReference type="Proteomes" id="UP000288812">
    <property type="component" value="Unassembled WGS sequence"/>
</dbReference>
<proteinExistence type="predicted"/>
<keyword evidence="3" id="KW-1185">Reference proteome</keyword>
<keyword evidence="1" id="KW-0472">Membrane</keyword>
<dbReference type="Pfam" id="PF05857">
    <property type="entry name" value="TraX"/>
    <property type="match status" value="1"/>
</dbReference>
<dbReference type="OrthoDB" id="9781069at2"/>
<comment type="caution">
    <text evidence="2">The sequence shown here is derived from an EMBL/GenBank/DDBJ whole genome shotgun (WGS) entry which is preliminary data.</text>
</comment>
<feature type="transmembrane region" description="Helical" evidence="1">
    <location>
        <begin position="41"/>
        <end position="59"/>
    </location>
</feature>
<keyword evidence="1" id="KW-1133">Transmembrane helix</keyword>
<dbReference type="InterPro" id="IPR008875">
    <property type="entry name" value="TraX"/>
</dbReference>
<gene>
    <name evidence="2" type="ORF">EF514_07970</name>
</gene>
<protein>
    <recommendedName>
        <fullName evidence="4">Conjugal transfer protein TraX</fullName>
    </recommendedName>
</protein>
<feature type="transmembrane region" description="Helical" evidence="1">
    <location>
        <begin position="125"/>
        <end position="155"/>
    </location>
</feature>
<dbReference type="AlphaFoldDB" id="A0A437S5R9"/>
<feature type="transmembrane region" description="Helical" evidence="1">
    <location>
        <begin position="235"/>
        <end position="256"/>
    </location>
</feature>
<feature type="transmembrane region" description="Helical" evidence="1">
    <location>
        <begin position="167"/>
        <end position="184"/>
    </location>
</feature>